<keyword evidence="3" id="KW-0847">Vitamin C</keyword>
<name>A0A813ZH02_ADIRI</name>
<dbReference type="Proteomes" id="UP000663828">
    <property type="component" value="Unassembled WGS sequence"/>
</dbReference>
<organism evidence="8 9">
    <name type="scientific">Adineta ricciae</name>
    <name type="common">Rotifer</name>
    <dbReference type="NCBI Taxonomy" id="249248"/>
    <lineage>
        <taxon>Eukaryota</taxon>
        <taxon>Metazoa</taxon>
        <taxon>Spiralia</taxon>
        <taxon>Gnathifera</taxon>
        <taxon>Rotifera</taxon>
        <taxon>Eurotatoria</taxon>
        <taxon>Bdelloidea</taxon>
        <taxon>Adinetida</taxon>
        <taxon>Adinetidae</taxon>
        <taxon>Adineta</taxon>
    </lineage>
</organism>
<reference evidence="8" key="1">
    <citation type="submission" date="2021-02" db="EMBL/GenBank/DDBJ databases">
        <authorList>
            <person name="Nowell W R."/>
        </authorList>
    </citation>
    <scope>NUCLEOTIDE SEQUENCE</scope>
</reference>
<protein>
    <recommendedName>
        <fullName evidence="7">Fe2OG dioxygenase domain-containing protein</fullName>
    </recommendedName>
</protein>
<gene>
    <name evidence="8" type="ORF">XAT740_LOCUS7934</name>
</gene>
<evidence type="ECO:0000259" key="7">
    <source>
        <dbReference type="PROSITE" id="PS51471"/>
    </source>
</evidence>
<keyword evidence="2" id="KW-0479">Metal-binding</keyword>
<dbReference type="InterPro" id="IPR006620">
    <property type="entry name" value="Pro_4_hyd_alph"/>
</dbReference>
<keyword evidence="5" id="KW-0560">Oxidoreductase</keyword>
<evidence type="ECO:0000256" key="6">
    <source>
        <dbReference type="ARBA" id="ARBA00023004"/>
    </source>
</evidence>
<feature type="domain" description="Fe2OG dioxygenase" evidence="7">
    <location>
        <begin position="186"/>
        <end position="286"/>
    </location>
</feature>
<keyword evidence="6" id="KW-0408">Iron</keyword>
<dbReference type="Gene3D" id="2.60.120.620">
    <property type="entry name" value="q2cbj1_9rhob like domain"/>
    <property type="match status" value="1"/>
</dbReference>
<dbReference type="GO" id="GO:0005506">
    <property type="term" value="F:iron ion binding"/>
    <property type="evidence" value="ECO:0007669"/>
    <property type="project" value="InterPro"/>
</dbReference>
<evidence type="ECO:0000256" key="1">
    <source>
        <dbReference type="ARBA" id="ARBA00001961"/>
    </source>
</evidence>
<evidence type="ECO:0000256" key="5">
    <source>
        <dbReference type="ARBA" id="ARBA00023002"/>
    </source>
</evidence>
<dbReference type="EMBL" id="CAJNOR010000387">
    <property type="protein sequence ID" value="CAF0899292.1"/>
    <property type="molecule type" value="Genomic_DNA"/>
</dbReference>
<dbReference type="GO" id="GO:0031418">
    <property type="term" value="F:L-ascorbic acid binding"/>
    <property type="evidence" value="ECO:0007669"/>
    <property type="project" value="UniProtKB-KW"/>
</dbReference>
<dbReference type="Pfam" id="PF25238">
    <property type="entry name" value="OGFOD2-like"/>
    <property type="match status" value="1"/>
</dbReference>
<dbReference type="GO" id="GO:0051213">
    <property type="term" value="F:dioxygenase activity"/>
    <property type="evidence" value="ECO:0007669"/>
    <property type="project" value="UniProtKB-KW"/>
</dbReference>
<dbReference type="SMART" id="SM00702">
    <property type="entry name" value="P4Hc"/>
    <property type="match status" value="1"/>
</dbReference>
<proteinExistence type="predicted"/>
<keyword evidence="4" id="KW-0223">Dioxygenase</keyword>
<evidence type="ECO:0000313" key="9">
    <source>
        <dbReference type="Proteomes" id="UP000663828"/>
    </source>
</evidence>
<dbReference type="InterPro" id="IPR005123">
    <property type="entry name" value="Oxoglu/Fe-dep_dioxygenase_dom"/>
</dbReference>
<evidence type="ECO:0000256" key="2">
    <source>
        <dbReference type="ARBA" id="ARBA00022723"/>
    </source>
</evidence>
<dbReference type="PANTHER" id="PTHR24014">
    <property type="entry name" value="2-OXOGLUTARATE AND IRON-DEPENDENT OXYGENASE DOMAIN-CONTAINING PROTEIN 2"/>
    <property type="match status" value="1"/>
</dbReference>
<keyword evidence="9" id="KW-1185">Reference proteome</keyword>
<dbReference type="GO" id="GO:0016705">
    <property type="term" value="F:oxidoreductase activity, acting on paired donors, with incorporation or reduction of molecular oxygen"/>
    <property type="evidence" value="ECO:0007669"/>
    <property type="project" value="InterPro"/>
</dbReference>
<evidence type="ECO:0000256" key="4">
    <source>
        <dbReference type="ARBA" id="ARBA00022964"/>
    </source>
</evidence>
<comment type="cofactor">
    <cofactor evidence="1">
        <name>L-ascorbate</name>
        <dbReference type="ChEBI" id="CHEBI:38290"/>
    </cofactor>
</comment>
<dbReference type="PROSITE" id="PS51471">
    <property type="entry name" value="FE2OG_OXY"/>
    <property type="match status" value="1"/>
</dbReference>
<sequence>MSNDNEHDEEEQSFLQYVTSHLSMHWSDEQRDTYLQDVLLNWRKHREHSREEARLMEKYLNTIKDNFRSQSPELYDFNQWPIDEKLLAILKQDSLDSDTVKQIRTTGVYTFPLLPTAFCQRLVNELAYFEQWCVDNGLKLYRPNSMNKYGVILDHFGFEKCLTDLMTNIVQPLTQLFYKHITLPLDSHHGFAVEYAMNKDRKLDFHVDDSAVTLNVCLGEEFTDGELYFGGVRCSSHVSTSAPKKEEEFFFEHQIGTACLHLGNHRHRALPITSGRRLNLILWCRSSSFDNEKDNDDHDECPAWCGIHLKEAENN</sequence>
<evidence type="ECO:0000256" key="3">
    <source>
        <dbReference type="ARBA" id="ARBA00022896"/>
    </source>
</evidence>
<dbReference type="AlphaFoldDB" id="A0A813ZH02"/>
<dbReference type="PANTHER" id="PTHR24014:SF4">
    <property type="entry name" value="2-OXOGLUTARATE AND IRON-DEPENDENT OXYGENASE DOMAIN-CONTAINING PROTEIN 2"/>
    <property type="match status" value="1"/>
</dbReference>
<accession>A0A813ZH02</accession>
<evidence type="ECO:0000313" key="8">
    <source>
        <dbReference type="EMBL" id="CAF0899292.1"/>
    </source>
</evidence>
<comment type="caution">
    <text evidence="8">The sequence shown here is derived from an EMBL/GenBank/DDBJ whole genome shotgun (WGS) entry which is preliminary data.</text>
</comment>